<dbReference type="InterPro" id="IPR036278">
    <property type="entry name" value="Sialidase_sf"/>
</dbReference>
<dbReference type="PROSITE" id="PS51257">
    <property type="entry name" value="PROKAR_LIPOPROTEIN"/>
    <property type="match status" value="1"/>
</dbReference>
<evidence type="ECO:0000313" key="2">
    <source>
        <dbReference type="EMBL" id="WUP50446.1"/>
    </source>
</evidence>
<proteinExistence type="predicted"/>
<evidence type="ECO:0000313" key="3">
    <source>
        <dbReference type="Proteomes" id="UP001432190"/>
    </source>
</evidence>
<sequence>MSVRRVLAVCGVLAVLVVAGCGRGTAVDGDDPPPVRPAWRSVTLPAPPGAPGRPMVRDAAVCAGHWYLVGGVADGSGAIRPAAWSSGDGLVWSALPVSPSSFYGRQQLLYAAACREARLAALGAATGGVHGNPRTSSWIQASGGALREVPAPFERFGGPRAVSAARVVGGPAGWLIVGARADGAAVWTSVDGGGFTLREGLPELAGDGRGRTSAYDGSALGSGWLVVGAVLPAGGTVLAPVAWTSADGVGWRRVELPAPGGRGQAQRVVAVAGSVMAVGPVGDGFAAWRASVAAGAAGSWRRVGGFPAAGSGVASVAGLAGVDRVLVAAVADGEGHALWCSADSGGSWSPVVMPAEVPDRGDAAVSVVAHGGRLLVSADDGRGSRAWWAPVSAVDR</sequence>
<dbReference type="EMBL" id="CP108084">
    <property type="protein sequence ID" value="WUP50446.1"/>
    <property type="molecule type" value="Genomic_DNA"/>
</dbReference>
<feature type="signal peptide" evidence="1">
    <location>
        <begin position="1"/>
        <end position="26"/>
    </location>
</feature>
<feature type="chain" id="PRO_5045467295" description="Exo-alpha-sialidase" evidence="1">
    <location>
        <begin position="27"/>
        <end position="396"/>
    </location>
</feature>
<organism evidence="2 3">
    <name type="scientific">Micromonospora globbae</name>
    <dbReference type="NCBI Taxonomy" id="1894969"/>
    <lineage>
        <taxon>Bacteria</taxon>
        <taxon>Bacillati</taxon>
        <taxon>Actinomycetota</taxon>
        <taxon>Actinomycetes</taxon>
        <taxon>Micromonosporales</taxon>
        <taxon>Micromonosporaceae</taxon>
        <taxon>Micromonospora</taxon>
    </lineage>
</organism>
<dbReference type="SUPFAM" id="SSF50939">
    <property type="entry name" value="Sialidases"/>
    <property type="match status" value="1"/>
</dbReference>
<keyword evidence="1" id="KW-0732">Signal</keyword>
<dbReference type="Proteomes" id="UP001432190">
    <property type="component" value="Chromosome"/>
</dbReference>
<evidence type="ECO:0000256" key="1">
    <source>
        <dbReference type="SAM" id="SignalP"/>
    </source>
</evidence>
<keyword evidence="3" id="KW-1185">Reference proteome</keyword>
<protein>
    <recommendedName>
        <fullName evidence="4">Exo-alpha-sialidase</fullName>
    </recommendedName>
</protein>
<accession>A0ABZ1S7V2</accession>
<name>A0ABZ1S7V2_9ACTN</name>
<evidence type="ECO:0008006" key="4">
    <source>
        <dbReference type="Google" id="ProtNLM"/>
    </source>
</evidence>
<reference evidence="2" key="1">
    <citation type="submission" date="2022-10" db="EMBL/GenBank/DDBJ databases">
        <title>The complete genomes of actinobacterial strains from the NBC collection.</title>
        <authorList>
            <person name="Joergensen T.S."/>
            <person name="Alvarez Arevalo M."/>
            <person name="Sterndorff E.B."/>
            <person name="Faurdal D."/>
            <person name="Vuksanovic O."/>
            <person name="Mourched A.-S."/>
            <person name="Charusanti P."/>
            <person name="Shaw S."/>
            <person name="Blin K."/>
            <person name="Weber T."/>
        </authorList>
    </citation>
    <scope>NUCLEOTIDE SEQUENCE</scope>
    <source>
        <strain evidence="2">NBC_00256</strain>
    </source>
</reference>
<gene>
    <name evidence="2" type="ORF">OG994_02585</name>
</gene>
<dbReference type="RefSeq" id="WP_328852079.1">
    <property type="nucleotide sequence ID" value="NZ_CP108084.1"/>
</dbReference>